<dbReference type="Pfam" id="PF20152">
    <property type="entry name" value="DUF6534"/>
    <property type="match status" value="1"/>
</dbReference>
<dbReference type="OrthoDB" id="2562493at2759"/>
<feature type="transmembrane region" description="Helical" evidence="1">
    <location>
        <begin position="21"/>
        <end position="48"/>
    </location>
</feature>
<organism evidence="3 4">
    <name type="scientific">Crucibulum laeve</name>
    <dbReference type="NCBI Taxonomy" id="68775"/>
    <lineage>
        <taxon>Eukaryota</taxon>
        <taxon>Fungi</taxon>
        <taxon>Dikarya</taxon>
        <taxon>Basidiomycota</taxon>
        <taxon>Agaricomycotina</taxon>
        <taxon>Agaricomycetes</taxon>
        <taxon>Agaricomycetidae</taxon>
        <taxon>Agaricales</taxon>
        <taxon>Agaricineae</taxon>
        <taxon>Nidulariaceae</taxon>
        <taxon>Crucibulum</taxon>
    </lineage>
</organism>
<feature type="transmembrane region" description="Helical" evidence="1">
    <location>
        <begin position="68"/>
        <end position="88"/>
    </location>
</feature>
<keyword evidence="1" id="KW-0472">Membrane</keyword>
<dbReference type="InterPro" id="IPR045339">
    <property type="entry name" value="DUF6534"/>
</dbReference>
<dbReference type="PANTHER" id="PTHR40465">
    <property type="entry name" value="CHROMOSOME 1, WHOLE GENOME SHOTGUN SEQUENCE"/>
    <property type="match status" value="1"/>
</dbReference>
<evidence type="ECO:0000256" key="1">
    <source>
        <dbReference type="SAM" id="Phobius"/>
    </source>
</evidence>
<dbReference type="EMBL" id="ML213608">
    <property type="protein sequence ID" value="TFK37449.1"/>
    <property type="molecule type" value="Genomic_DNA"/>
</dbReference>
<dbReference type="STRING" id="68775.A0A5C3LW38"/>
<dbReference type="PANTHER" id="PTHR40465:SF1">
    <property type="entry name" value="DUF6534 DOMAIN-CONTAINING PROTEIN"/>
    <property type="match status" value="1"/>
</dbReference>
<keyword evidence="1" id="KW-1133">Transmembrane helix</keyword>
<protein>
    <recommendedName>
        <fullName evidence="2">DUF6534 domain-containing protein</fullName>
    </recommendedName>
</protein>
<gene>
    <name evidence="3" type="ORF">BDQ12DRAFT_724281</name>
</gene>
<feature type="domain" description="DUF6534" evidence="2">
    <location>
        <begin position="33"/>
        <end position="118"/>
    </location>
</feature>
<dbReference type="AlphaFoldDB" id="A0A5C3LW38"/>
<dbReference type="Proteomes" id="UP000308652">
    <property type="component" value="Unassembled WGS sequence"/>
</dbReference>
<proteinExistence type="predicted"/>
<keyword evidence="4" id="KW-1185">Reference proteome</keyword>
<evidence type="ECO:0000259" key="2">
    <source>
        <dbReference type="Pfam" id="PF20152"/>
    </source>
</evidence>
<keyword evidence="1" id="KW-0812">Transmembrane</keyword>
<reference evidence="3 4" key="1">
    <citation type="journal article" date="2019" name="Nat. Ecol. Evol.">
        <title>Megaphylogeny resolves global patterns of mushroom evolution.</title>
        <authorList>
            <person name="Varga T."/>
            <person name="Krizsan K."/>
            <person name="Foldi C."/>
            <person name="Dima B."/>
            <person name="Sanchez-Garcia M."/>
            <person name="Sanchez-Ramirez S."/>
            <person name="Szollosi G.J."/>
            <person name="Szarkandi J.G."/>
            <person name="Papp V."/>
            <person name="Albert L."/>
            <person name="Andreopoulos W."/>
            <person name="Angelini C."/>
            <person name="Antonin V."/>
            <person name="Barry K.W."/>
            <person name="Bougher N.L."/>
            <person name="Buchanan P."/>
            <person name="Buyck B."/>
            <person name="Bense V."/>
            <person name="Catcheside P."/>
            <person name="Chovatia M."/>
            <person name="Cooper J."/>
            <person name="Damon W."/>
            <person name="Desjardin D."/>
            <person name="Finy P."/>
            <person name="Geml J."/>
            <person name="Haridas S."/>
            <person name="Hughes K."/>
            <person name="Justo A."/>
            <person name="Karasinski D."/>
            <person name="Kautmanova I."/>
            <person name="Kiss B."/>
            <person name="Kocsube S."/>
            <person name="Kotiranta H."/>
            <person name="LaButti K.M."/>
            <person name="Lechner B.E."/>
            <person name="Liimatainen K."/>
            <person name="Lipzen A."/>
            <person name="Lukacs Z."/>
            <person name="Mihaltcheva S."/>
            <person name="Morgado L.N."/>
            <person name="Niskanen T."/>
            <person name="Noordeloos M.E."/>
            <person name="Ohm R.A."/>
            <person name="Ortiz-Santana B."/>
            <person name="Ovrebo C."/>
            <person name="Racz N."/>
            <person name="Riley R."/>
            <person name="Savchenko A."/>
            <person name="Shiryaev A."/>
            <person name="Soop K."/>
            <person name="Spirin V."/>
            <person name="Szebenyi C."/>
            <person name="Tomsovsky M."/>
            <person name="Tulloss R.E."/>
            <person name="Uehling J."/>
            <person name="Grigoriev I.V."/>
            <person name="Vagvolgyi C."/>
            <person name="Papp T."/>
            <person name="Martin F.M."/>
            <person name="Miettinen O."/>
            <person name="Hibbett D.S."/>
            <person name="Nagy L.G."/>
        </authorList>
    </citation>
    <scope>NUCLEOTIDE SEQUENCE [LARGE SCALE GENOMIC DNA]</scope>
    <source>
        <strain evidence="3 4">CBS 166.37</strain>
    </source>
</reference>
<evidence type="ECO:0000313" key="4">
    <source>
        <dbReference type="Proteomes" id="UP000308652"/>
    </source>
</evidence>
<accession>A0A5C3LW38</accession>
<sequence>MLATWPLKSKNQHRVTHFNRLEIPVTCWLVLQTATDLILNGLLIYILARQRTGVQRTDTVLKRLIRGAVQSGLFVTVFAMGDLFSFRFRSATNLYAMFAYPIGRVYTNTLMDTLNTRVNLRAIMDTTIDMDATSAFHMPALPTSESAIQHRYDIKSTSFVSSSQTVHSQYDADAYKAA</sequence>
<evidence type="ECO:0000313" key="3">
    <source>
        <dbReference type="EMBL" id="TFK37449.1"/>
    </source>
</evidence>
<name>A0A5C3LW38_9AGAR</name>